<feature type="transmembrane region" description="Helical" evidence="1">
    <location>
        <begin position="49"/>
        <end position="68"/>
    </location>
</feature>
<proteinExistence type="predicted"/>
<evidence type="ECO:0000313" key="3">
    <source>
        <dbReference type="Proteomes" id="UP000016464"/>
    </source>
</evidence>
<gene>
    <name evidence="2" type="ORF">M467_14665</name>
</gene>
<dbReference type="EMBL" id="ATCL01000008">
    <property type="protein sequence ID" value="ERG68516.1"/>
    <property type="molecule type" value="Genomic_DNA"/>
</dbReference>
<dbReference type="PATRIC" id="fig|1345023.5.peg.173"/>
<protein>
    <submittedName>
        <fullName evidence="2">Uncharacterized protein</fullName>
    </submittedName>
</protein>
<accession>U1N3P8</accession>
<sequence>MGVLNMVNKHERLKQMVENDRKVNRTALLLTFAILGIAFYFIFTQEISLLTFAVIIMATQLPSLYRAWHRMKLLITFNDDARYQKFVRLEFGIVLANIILLGIFIAIAWAIEGSLVIFAIMLLALFIPFIFLSVWVNRKIELIDPEHVTNHELRTAHRDEAKRQLK</sequence>
<keyword evidence="1" id="KW-1133">Transmembrane helix</keyword>
<keyword evidence="3" id="KW-1185">Reference proteome</keyword>
<keyword evidence="1" id="KW-0812">Transmembrane</keyword>
<reference evidence="2 3" key="1">
    <citation type="journal article" date="2013" name="Genome Announc.">
        <title>Draft Genome Sequence of Exiguobacterium pavilionensis Strain RW-2, with Wide Thermal, Salinity, and pH Tolerance, Isolated from Modern Freshwater Microbialites.</title>
        <authorList>
            <person name="White R.A.III."/>
            <person name="Grassa C.J."/>
            <person name="Suttle C.A."/>
        </authorList>
    </citation>
    <scope>NUCLEOTIDE SEQUENCE [LARGE SCALE GENOMIC DNA]</scope>
    <source>
        <strain evidence="2 3">RW-2</strain>
    </source>
</reference>
<feature type="transmembrane region" description="Helical" evidence="1">
    <location>
        <begin position="89"/>
        <end position="111"/>
    </location>
</feature>
<dbReference type="Proteomes" id="UP000016464">
    <property type="component" value="Unassembled WGS sequence"/>
</dbReference>
<feature type="transmembrane region" description="Helical" evidence="1">
    <location>
        <begin position="23"/>
        <end position="43"/>
    </location>
</feature>
<organism evidence="2 3">
    <name type="scientific">Exiguobacterium chiriqhucha RW-2</name>
    <dbReference type="NCBI Taxonomy" id="1345023"/>
    <lineage>
        <taxon>Bacteria</taxon>
        <taxon>Bacillati</taxon>
        <taxon>Bacillota</taxon>
        <taxon>Bacilli</taxon>
        <taxon>Bacillales</taxon>
        <taxon>Bacillales Family XII. Incertae Sedis</taxon>
        <taxon>Exiguobacterium</taxon>
    </lineage>
</organism>
<evidence type="ECO:0000313" key="2">
    <source>
        <dbReference type="EMBL" id="ERG68516.1"/>
    </source>
</evidence>
<feature type="transmembrane region" description="Helical" evidence="1">
    <location>
        <begin position="117"/>
        <end position="136"/>
    </location>
</feature>
<evidence type="ECO:0000256" key="1">
    <source>
        <dbReference type="SAM" id="Phobius"/>
    </source>
</evidence>
<dbReference type="AlphaFoldDB" id="U1N3P8"/>
<keyword evidence="1" id="KW-0472">Membrane</keyword>
<dbReference type="STRING" id="1385984.GCA_000702565_02606"/>
<name>U1N3P8_9BACL</name>
<comment type="caution">
    <text evidence="2">The sequence shown here is derived from an EMBL/GenBank/DDBJ whole genome shotgun (WGS) entry which is preliminary data.</text>
</comment>